<dbReference type="RefSeq" id="WP_136356956.1">
    <property type="nucleotide sequence ID" value="NZ_CP046266.1"/>
</dbReference>
<name>A0A4S4BQH0_9BACI</name>
<evidence type="ECO:0000313" key="1">
    <source>
        <dbReference type="EMBL" id="THF77191.1"/>
    </source>
</evidence>
<sequence length="113" mass="13097">MNDNISNIDFDKADHQKVAEMIESNVLGFHKLGVYSLKMNESDFVFIFACSEQEAVRFYTEIFHYAPLNCHEYSLDFELVRGNGVVSFREIIAKSVEKMHSQRGIRVTTIRQT</sequence>
<dbReference type="Proteomes" id="UP000310334">
    <property type="component" value="Unassembled WGS sequence"/>
</dbReference>
<proteinExistence type="predicted"/>
<keyword evidence="2" id="KW-1185">Reference proteome</keyword>
<accession>A0A4S4BQH0</accession>
<dbReference type="OrthoDB" id="2880076at2"/>
<dbReference type="AlphaFoldDB" id="A0A4S4BQH0"/>
<evidence type="ECO:0000313" key="2">
    <source>
        <dbReference type="Proteomes" id="UP000310334"/>
    </source>
</evidence>
<comment type="caution">
    <text evidence="1">The sequence shown here is derived from an EMBL/GenBank/DDBJ whole genome shotgun (WGS) entry which is preliminary data.</text>
</comment>
<gene>
    <name evidence="1" type="ORF">E6W99_19600</name>
</gene>
<protein>
    <submittedName>
        <fullName evidence="1">Uncharacterized protein</fullName>
    </submittedName>
</protein>
<organism evidence="1 2">
    <name type="scientific">Metabacillus sediminilitoris</name>
    <dbReference type="NCBI Taxonomy" id="2567941"/>
    <lineage>
        <taxon>Bacteria</taxon>
        <taxon>Bacillati</taxon>
        <taxon>Bacillota</taxon>
        <taxon>Bacilli</taxon>
        <taxon>Bacillales</taxon>
        <taxon>Bacillaceae</taxon>
        <taxon>Metabacillus</taxon>
    </lineage>
</organism>
<reference evidence="1 2" key="1">
    <citation type="submission" date="2019-04" db="EMBL/GenBank/DDBJ databases">
        <title>Bacillus sediminilitoris sp. nov., isolated from a tidal flat sediment on the East China Sea.</title>
        <authorList>
            <person name="Wei Y."/>
            <person name="Mao H."/>
            <person name="Fang J."/>
        </authorList>
    </citation>
    <scope>NUCLEOTIDE SEQUENCE [LARGE SCALE GENOMIC DNA]</scope>
    <source>
        <strain evidence="1 2">DSL-17</strain>
    </source>
</reference>
<dbReference type="EMBL" id="SSNT01000016">
    <property type="protein sequence ID" value="THF77191.1"/>
    <property type="molecule type" value="Genomic_DNA"/>
</dbReference>